<protein>
    <submittedName>
        <fullName evidence="1">Uncharacterized protein</fullName>
    </submittedName>
</protein>
<gene>
    <name evidence="1" type="ORF">FIV42_01255</name>
</gene>
<dbReference type="EMBL" id="CP041186">
    <property type="protein sequence ID" value="QDG49411.1"/>
    <property type="molecule type" value="Genomic_DNA"/>
</dbReference>
<accession>A0A4Y6PM99</accession>
<proteinExistence type="predicted"/>
<organism evidence="1 2">
    <name type="scientific">Persicimonas caeni</name>
    <dbReference type="NCBI Taxonomy" id="2292766"/>
    <lineage>
        <taxon>Bacteria</taxon>
        <taxon>Deltaproteobacteria</taxon>
        <taxon>Bradymonadales</taxon>
        <taxon>Bradymonadaceae</taxon>
        <taxon>Persicimonas</taxon>
    </lineage>
</organism>
<accession>A0A5B8XXF2</accession>
<evidence type="ECO:0000313" key="1">
    <source>
        <dbReference type="EMBL" id="QDG49411.1"/>
    </source>
</evidence>
<reference evidence="1 2" key="1">
    <citation type="submission" date="2019-06" db="EMBL/GenBank/DDBJ databases">
        <title>Persicimonas caeni gen. nov., sp. nov., a predatory bacterium isolated from solar saltern.</title>
        <authorList>
            <person name="Wang S."/>
        </authorList>
    </citation>
    <scope>NUCLEOTIDE SEQUENCE [LARGE SCALE GENOMIC DNA]</scope>
    <source>
        <strain evidence="1 2">YN101</strain>
    </source>
</reference>
<sequence length="220" mass="23670">MLYCEETTGVVAAGYAVDTGGELTGAQAEEILGAVEQLNEEHGTNIKMIVPGDSATDHAEDPEMALYAFEVIFGVPAVMASTWGCPAEVSVEAVQDAAAEVEEAPEAFWSDLAAKVPLLADYEFDEPEVYLASFGPLSCAVLAAGVPFPSDDPDEATYEFFSVQDMNQEWLEEGVDGVEIAYVDFTDIASVDLSAEAVGDWLAKVDKLDDPKIYMTLRYD</sequence>
<dbReference type="AlphaFoldDB" id="A0A4Y6PM99"/>
<name>A0A4Y6PM99_PERCE</name>
<dbReference type="Proteomes" id="UP000315995">
    <property type="component" value="Chromosome"/>
</dbReference>
<evidence type="ECO:0000313" key="2">
    <source>
        <dbReference type="Proteomes" id="UP000315995"/>
    </source>
</evidence>
<dbReference type="RefSeq" id="WP_141195909.1">
    <property type="nucleotide sequence ID" value="NZ_CP041186.1"/>
</dbReference>
<keyword evidence="2" id="KW-1185">Reference proteome</keyword>